<comment type="catalytic activity">
    <reaction evidence="21">
        <text>N(6),N(6)-dimethyl-L-lysyl(20)-[histone H4] + S-adenosyl-L-methionine = N(6),N(6),N(6)-trimethyl-L-lysyl(20)-[histone H4] + S-adenosyl-L-homocysteine + H(+)</text>
        <dbReference type="Rhea" id="RHEA:61992"/>
        <dbReference type="Rhea" id="RHEA-COMP:15556"/>
        <dbReference type="Rhea" id="RHEA-COMP:15998"/>
        <dbReference type="ChEBI" id="CHEBI:15378"/>
        <dbReference type="ChEBI" id="CHEBI:57856"/>
        <dbReference type="ChEBI" id="CHEBI:59789"/>
        <dbReference type="ChEBI" id="CHEBI:61961"/>
        <dbReference type="ChEBI" id="CHEBI:61976"/>
    </reaction>
    <physiologicalReaction direction="left-to-right" evidence="21">
        <dbReference type="Rhea" id="RHEA:61993"/>
    </physiologicalReaction>
</comment>
<evidence type="ECO:0000256" key="23">
    <source>
        <dbReference type="SAM" id="MobiDB-lite"/>
    </source>
</evidence>
<evidence type="ECO:0000256" key="19">
    <source>
        <dbReference type="ARBA" id="ARBA00031786"/>
    </source>
</evidence>
<keyword evidence="26" id="KW-1185">Reference proteome</keyword>
<feature type="compositionally biased region" description="Basic and acidic residues" evidence="23">
    <location>
        <begin position="333"/>
        <end position="342"/>
    </location>
</feature>
<name>A0ABC9XXS5_GRUJA</name>
<dbReference type="EMBL" id="BAAFJT010000036">
    <property type="protein sequence ID" value="GAB0202119.1"/>
    <property type="molecule type" value="Genomic_DNA"/>
</dbReference>
<dbReference type="Proteomes" id="UP001623348">
    <property type="component" value="Unassembled WGS sequence"/>
</dbReference>
<gene>
    <name evidence="25" type="ORF">GRJ2_002677500</name>
</gene>
<evidence type="ECO:0000256" key="7">
    <source>
        <dbReference type="ARBA" id="ARBA00022454"/>
    </source>
</evidence>
<evidence type="ECO:0000256" key="20">
    <source>
        <dbReference type="ARBA" id="ARBA00031835"/>
    </source>
</evidence>
<organism evidence="25 26">
    <name type="scientific">Grus japonensis</name>
    <name type="common">Japanese crane</name>
    <name type="synonym">Red-crowned crane</name>
    <dbReference type="NCBI Taxonomy" id="30415"/>
    <lineage>
        <taxon>Eukaryota</taxon>
        <taxon>Metazoa</taxon>
        <taxon>Chordata</taxon>
        <taxon>Craniata</taxon>
        <taxon>Vertebrata</taxon>
        <taxon>Euteleostomi</taxon>
        <taxon>Archelosauria</taxon>
        <taxon>Archosauria</taxon>
        <taxon>Dinosauria</taxon>
        <taxon>Saurischia</taxon>
        <taxon>Theropoda</taxon>
        <taxon>Coelurosauria</taxon>
        <taxon>Aves</taxon>
        <taxon>Neognathae</taxon>
        <taxon>Neoaves</taxon>
        <taxon>Gruiformes</taxon>
        <taxon>Gruidae</taxon>
        <taxon>Grus</taxon>
    </lineage>
</organism>
<reference evidence="25 26" key="1">
    <citation type="submission" date="2024-06" db="EMBL/GenBank/DDBJ databases">
        <title>The draft genome of Grus japonensis, version 3.</title>
        <authorList>
            <person name="Nabeshima K."/>
            <person name="Suzuki S."/>
            <person name="Onuma M."/>
        </authorList>
    </citation>
    <scope>NUCLEOTIDE SEQUENCE [LARGE SCALE GENOMIC DNA]</scope>
    <source>
        <strain evidence="25 26">451A</strain>
    </source>
</reference>
<evidence type="ECO:0000256" key="10">
    <source>
        <dbReference type="ARBA" id="ARBA00022603"/>
    </source>
</evidence>
<evidence type="ECO:0000256" key="17">
    <source>
        <dbReference type="ARBA" id="ARBA00023179"/>
    </source>
</evidence>
<evidence type="ECO:0000313" key="26">
    <source>
        <dbReference type="Proteomes" id="UP001623348"/>
    </source>
</evidence>
<evidence type="ECO:0000256" key="3">
    <source>
        <dbReference type="ARBA" id="ARBA00004286"/>
    </source>
</evidence>
<evidence type="ECO:0000256" key="14">
    <source>
        <dbReference type="ARBA" id="ARBA00022990"/>
    </source>
</evidence>
<comment type="similarity">
    <text evidence="4">Belongs to the troponin T family.</text>
</comment>
<evidence type="ECO:0000256" key="6">
    <source>
        <dbReference type="ARBA" id="ARBA00012188"/>
    </source>
</evidence>
<feature type="compositionally biased region" description="Basic and acidic residues" evidence="23">
    <location>
        <begin position="308"/>
        <end position="319"/>
    </location>
</feature>
<dbReference type="FunFam" id="2.170.270.10:FF:000006">
    <property type="entry name" value="Histone-lysine N-methyltransferase"/>
    <property type="match status" value="1"/>
</dbReference>
<feature type="region of interest" description="Disordered" evidence="23">
    <location>
        <begin position="241"/>
        <end position="342"/>
    </location>
</feature>
<keyword evidence="12" id="KW-0949">S-adenosyl-L-methionine</keyword>
<dbReference type="GO" id="GO:0140944">
    <property type="term" value="F:histone H4K20 monomethyltransferase activity"/>
    <property type="evidence" value="ECO:0007669"/>
    <property type="project" value="UniProtKB-EC"/>
</dbReference>
<evidence type="ECO:0000256" key="11">
    <source>
        <dbReference type="ARBA" id="ARBA00022679"/>
    </source>
</evidence>
<comment type="catalytic activity">
    <reaction evidence="22">
        <text>N(6)-methyl-L-lysyl(20)-[histone H4] + S-adenosyl-L-methionine = N(6),N(6)-dimethyl-L-lysyl(20)-[histone H4] + S-adenosyl-L-homocysteine + H(+)</text>
        <dbReference type="Rhea" id="RHEA:60348"/>
        <dbReference type="Rhea" id="RHEA-COMP:15555"/>
        <dbReference type="Rhea" id="RHEA-COMP:15556"/>
        <dbReference type="ChEBI" id="CHEBI:15378"/>
        <dbReference type="ChEBI" id="CHEBI:57856"/>
        <dbReference type="ChEBI" id="CHEBI:59789"/>
        <dbReference type="ChEBI" id="CHEBI:61929"/>
        <dbReference type="ChEBI" id="CHEBI:61976"/>
        <dbReference type="EC" id="2.1.1.362"/>
    </reaction>
    <physiologicalReaction direction="left-to-right" evidence="22">
        <dbReference type="Rhea" id="RHEA:60349"/>
    </physiologicalReaction>
</comment>
<keyword evidence="16" id="KW-0804">Transcription</keyword>
<keyword evidence="15" id="KW-0805">Transcription regulation</keyword>
<dbReference type="AlphaFoldDB" id="A0ABC9XXS5"/>
<evidence type="ECO:0000256" key="22">
    <source>
        <dbReference type="ARBA" id="ARBA00048710"/>
    </source>
</evidence>
<dbReference type="PANTHER" id="PTHR12977">
    <property type="entry name" value="SUPPRESSOR OF VARIEGATION 4-20-RELATED"/>
    <property type="match status" value="1"/>
</dbReference>
<dbReference type="FunFam" id="1.10.10.1700:FF:000001">
    <property type="entry name" value="Histone-lysine N-methyltransferase"/>
    <property type="match status" value="1"/>
</dbReference>
<sequence>MGSRRVTARELCENDDLATSLVLDSVLGFRTHKMGVSPLPALRRQHLLRAAVEGFRRRRDLEAAWRALSGAWAPAFFQRRRPLQRVAFKSHVFRYLRIFLPESGFSIQPCSRYSRETNGARVVSTRTWRKHETLELLVGCVAELRAPDQALLRAGENDFSVMYSTRRRCAQLWLGPAAFINHDCRPNCKLVAAAGGQAARVQALRDISPRDEITCFYGEGFFGENNERCECRTCERRGEGAFRQRGRGAQPPPPPPSPAPPKYDLRETDGRPPPAAMSEAEEEEYEEQPEEEEPAEEEEEEEASEPPKPLEEPEEERPRPRPVVPQLAPPKIPEGERVDFDDIHRKRMEKDLLELQTLIDAHFEQRRREENELVALMERIERRRAERNEQLRSRTEKERERQARLAEEKLRKEEEEAKKRAEDDAKKKKVLSNMPHFGGYLAKAEQRRGKRQTGREMKLRILAERKRPLNIEHMREDELRVKAKELHDWIHQLESEKFDLMEKLRKQKYEINVLYNRISHAQKFKKVVGKGRVGGRWK</sequence>
<dbReference type="InterPro" id="IPR025790">
    <property type="entry name" value="Suv4-20_animal"/>
</dbReference>
<dbReference type="EC" id="2.1.1.362" evidence="6"/>
<dbReference type="SMART" id="SM00317">
    <property type="entry name" value="SET"/>
    <property type="match status" value="1"/>
</dbReference>
<evidence type="ECO:0000256" key="13">
    <source>
        <dbReference type="ARBA" id="ARBA00022853"/>
    </source>
</evidence>
<evidence type="ECO:0000313" key="25">
    <source>
        <dbReference type="EMBL" id="GAB0202119.1"/>
    </source>
</evidence>
<evidence type="ECO:0000256" key="5">
    <source>
        <dbReference type="ARBA" id="ARBA00012187"/>
    </source>
</evidence>
<dbReference type="InterPro" id="IPR001214">
    <property type="entry name" value="SET_dom"/>
</dbReference>
<feature type="region of interest" description="Disordered" evidence="23">
    <location>
        <begin position="389"/>
        <end position="427"/>
    </location>
</feature>
<keyword evidence="17" id="KW-0514">Muscle protein</keyword>
<dbReference type="InterPro" id="IPR038077">
    <property type="entry name" value="Troponin_sf"/>
</dbReference>
<keyword evidence="8" id="KW-0678">Repressor</keyword>
<evidence type="ECO:0000256" key="21">
    <source>
        <dbReference type="ARBA" id="ARBA00048602"/>
    </source>
</evidence>
<dbReference type="GO" id="GO:0005694">
    <property type="term" value="C:chromosome"/>
    <property type="evidence" value="ECO:0007669"/>
    <property type="project" value="UniProtKB-SubCell"/>
</dbReference>
<feature type="compositionally biased region" description="Pro residues" evidence="23">
    <location>
        <begin position="321"/>
        <end position="332"/>
    </location>
</feature>
<keyword evidence="13" id="KW-0156">Chromatin regulator</keyword>
<dbReference type="Gene3D" id="1.10.10.1700">
    <property type="entry name" value="Histone-lysine N-methyltransferase"/>
    <property type="match status" value="1"/>
</dbReference>
<feature type="compositionally biased region" description="Acidic residues" evidence="23">
    <location>
        <begin position="279"/>
        <end position="304"/>
    </location>
</feature>
<evidence type="ECO:0000256" key="18">
    <source>
        <dbReference type="ARBA" id="ARBA00023242"/>
    </source>
</evidence>
<dbReference type="EC" id="2.1.1.361" evidence="5"/>
<evidence type="ECO:0000256" key="15">
    <source>
        <dbReference type="ARBA" id="ARBA00023015"/>
    </source>
</evidence>
<comment type="function">
    <text evidence="1">Troponin T is the tropomyosin-binding subunit of troponin, the thin filament regulatory complex which confers calcium-sensitivity to striated muscle actomyosin ATPase activity.</text>
</comment>
<evidence type="ECO:0000256" key="4">
    <source>
        <dbReference type="ARBA" id="ARBA00008330"/>
    </source>
</evidence>
<comment type="caution">
    <text evidence="25">The sequence shown here is derived from an EMBL/GenBank/DDBJ whole genome shotgun (WGS) entry which is preliminary data.</text>
</comment>
<dbReference type="PROSITE" id="PS50280">
    <property type="entry name" value="SET"/>
    <property type="match status" value="1"/>
</dbReference>
<dbReference type="GO" id="GO:0140941">
    <property type="term" value="F:histone H4K20me methyltransferase activity"/>
    <property type="evidence" value="ECO:0007669"/>
    <property type="project" value="UniProtKB-EC"/>
</dbReference>
<dbReference type="GO" id="GO:0032259">
    <property type="term" value="P:methylation"/>
    <property type="evidence" value="ECO:0007669"/>
    <property type="project" value="UniProtKB-KW"/>
</dbReference>
<dbReference type="SUPFAM" id="SSF82199">
    <property type="entry name" value="SET domain"/>
    <property type="match status" value="1"/>
</dbReference>
<evidence type="ECO:0000256" key="9">
    <source>
        <dbReference type="ARBA" id="ARBA00022553"/>
    </source>
</evidence>
<accession>A0ABC9XXS5</accession>
<protein>
    <recommendedName>
        <fullName evidence="19">[histone H4]-N-methyl-L-lysine20 N-methyltransferase KMT5B</fullName>
        <ecNumber evidence="5">2.1.1.361</ecNumber>
        <ecNumber evidence="6">2.1.1.362</ecNumber>
    </recommendedName>
    <alternativeName>
        <fullName evidence="20">[histone H4]-lysine20 N-methyltransferase KMT5B</fullName>
    </alternativeName>
</protein>
<dbReference type="Gene3D" id="1.20.5.350">
    <property type="match status" value="1"/>
</dbReference>
<evidence type="ECO:0000256" key="12">
    <source>
        <dbReference type="ARBA" id="ARBA00022691"/>
    </source>
</evidence>
<comment type="subcellular location">
    <subcellularLocation>
        <location evidence="3">Chromosome</location>
    </subcellularLocation>
    <subcellularLocation>
        <location evidence="2">Nucleus</location>
    </subcellularLocation>
</comment>
<dbReference type="PROSITE" id="PS51570">
    <property type="entry name" value="SAM_MT43_SUVAR420_2"/>
    <property type="match status" value="1"/>
</dbReference>
<dbReference type="Pfam" id="PF00992">
    <property type="entry name" value="Troponin"/>
    <property type="match status" value="1"/>
</dbReference>
<evidence type="ECO:0000259" key="24">
    <source>
        <dbReference type="PROSITE" id="PS50280"/>
    </source>
</evidence>
<dbReference type="PANTHER" id="PTHR12977:SF11">
    <property type="entry name" value="HISTONE-LYSINE N-METHYLTRANSFERASE KMT5C"/>
    <property type="match status" value="1"/>
</dbReference>
<dbReference type="Gene3D" id="2.170.270.10">
    <property type="entry name" value="SET domain"/>
    <property type="match status" value="1"/>
</dbReference>
<evidence type="ECO:0000256" key="8">
    <source>
        <dbReference type="ARBA" id="ARBA00022491"/>
    </source>
</evidence>
<dbReference type="InterPro" id="IPR046341">
    <property type="entry name" value="SET_dom_sf"/>
</dbReference>
<keyword evidence="14" id="KW-0007">Acetylation</keyword>
<evidence type="ECO:0000256" key="1">
    <source>
        <dbReference type="ARBA" id="ARBA00003363"/>
    </source>
</evidence>
<keyword evidence="10" id="KW-0489">Methyltransferase</keyword>
<keyword evidence="11" id="KW-0808">Transferase</keyword>
<evidence type="ECO:0000256" key="2">
    <source>
        <dbReference type="ARBA" id="ARBA00004123"/>
    </source>
</evidence>
<dbReference type="Pfam" id="PF00856">
    <property type="entry name" value="SET"/>
    <property type="match status" value="1"/>
</dbReference>
<feature type="compositionally biased region" description="Basic and acidic residues" evidence="23">
    <location>
        <begin position="389"/>
        <end position="426"/>
    </location>
</feature>
<dbReference type="SUPFAM" id="SSF90250">
    <property type="entry name" value="Troponin coil-coiled subunits"/>
    <property type="match status" value="1"/>
</dbReference>
<evidence type="ECO:0000256" key="16">
    <source>
        <dbReference type="ARBA" id="ARBA00023163"/>
    </source>
</evidence>
<dbReference type="FunFam" id="1.20.5.350:FF:000001">
    <property type="entry name" value="Troponin T, fast skeletal muscle"/>
    <property type="match status" value="1"/>
</dbReference>
<dbReference type="InterPro" id="IPR041938">
    <property type="entry name" value="Hist-Lys_N-MTase_N"/>
</dbReference>
<feature type="domain" description="SET" evidence="24">
    <location>
        <begin position="103"/>
        <end position="218"/>
    </location>
</feature>
<proteinExistence type="inferred from homology"/>
<keyword evidence="18" id="KW-0539">Nucleus</keyword>
<dbReference type="GO" id="GO:0005634">
    <property type="term" value="C:nucleus"/>
    <property type="evidence" value="ECO:0007669"/>
    <property type="project" value="UniProtKB-SubCell"/>
</dbReference>
<keyword evidence="9" id="KW-0597">Phosphoprotein</keyword>
<dbReference type="InterPro" id="IPR039977">
    <property type="entry name" value="Suv4-20/Set9"/>
</dbReference>
<feature type="compositionally biased region" description="Pro residues" evidence="23">
    <location>
        <begin position="250"/>
        <end position="261"/>
    </location>
</feature>
<keyword evidence="7" id="KW-0158">Chromosome</keyword>
<dbReference type="InterPro" id="IPR001978">
    <property type="entry name" value="Troponin"/>
</dbReference>